<feature type="transmembrane region" description="Helical" evidence="1">
    <location>
        <begin position="7"/>
        <end position="27"/>
    </location>
</feature>
<feature type="transmembrane region" description="Helical" evidence="1">
    <location>
        <begin position="163"/>
        <end position="179"/>
    </location>
</feature>
<accession>A0A838L4K0</accession>
<dbReference type="RefSeq" id="WP_160363219.1">
    <property type="nucleotide sequence ID" value="NZ_JACEIB010000003.1"/>
</dbReference>
<keyword evidence="4" id="KW-1185">Reference proteome</keyword>
<evidence type="ECO:0000259" key="2">
    <source>
        <dbReference type="Pfam" id="PF01757"/>
    </source>
</evidence>
<organism evidence="3 4">
    <name type="scientific">Sphingomonas chungangi</name>
    <dbReference type="NCBI Taxonomy" id="2683589"/>
    <lineage>
        <taxon>Bacteria</taxon>
        <taxon>Pseudomonadati</taxon>
        <taxon>Pseudomonadota</taxon>
        <taxon>Alphaproteobacteria</taxon>
        <taxon>Sphingomonadales</taxon>
        <taxon>Sphingomonadaceae</taxon>
        <taxon>Sphingomonas</taxon>
    </lineage>
</organism>
<feature type="transmembrane region" description="Helical" evidence="1">
    <location>
        <begin position="269"/>
        <end position="288"/>
    </location>
</feature>
<dbReference type="InterPro" id="IPR002656">
    <property type="entry name" value="Acyl_transf_3_dom"/>
</dbReference>
<keyword evidence="3" id="KW-0012">Acyltransferase</keyword>
<dbReference type="PANTHER" id="PTHR23028">
    <property type="entry name" value="ACETYLTRANSFERASE"/>
    <property type="match status" value="1"/>
</dbReference>
<feature type="transmembrane region" description="Helical" evidence="1">
    <location>
        <begin position="191"/>
        <end position="212"/>
    </location>
</feature>
<dbReference type="InterPro" id="IPR050879">
    <property type="entry name" value="Acyltransferase_3"/>
</dbReference>
<sequence length="360" mass="39525">MRGDKRVFLTLDGLRGIAAIMIVLFHSPALVGHLRPQSAYLSVDLFFALSGCVLEASYRDRLAAGLSTREFMLIRCIRLWPMFALSLLVGMAFALIRLEHGIGGETAWGIATALFTGLALLPTPAMTGKGWVVPLNAAGWSLILELAINFLYALFWRHLTNRLLSIIVAVAGITLMVMSTRHGGIDMGSTWGSIAGGLVRVTYSFALGVLILRAYDGRVWTGWMSAIPPLMLIPILAMNRGGLWFDLVAALVLLPMIVWAGLRLEPGPWLGRVFRWGGLVSYALYALHGPVLKFVRMEVVLHVEHSRIAFMTAGLIAIAALLPICALLDRWVDAPLRRRLSAALLRPRDRRIAEPAMSLP</sequence>
<evidence type="ECO:0000313" key="3">
    <source>
        <dbReference type="EMBL" id="MBA2933369.1"/>
    </source>
</evidence>
<keyword evidence="1" id="KW-1133">Transmembrane helix</keyword>
<feature type="transmembrane region" description="Helical" evidence="1">
    <location>
        <begin position="243"/>
        <end position="262"/>
    </location>
</feature>
<keyword evidence="1" id="KW-0812">Transmembrane</keyword>
<keyword evidence="3" id="KW-0808">Transferase</keyword>
<feature type="transmembrane region" description="Helical" evidence="1">
    <location>
        <begin position="308"/>
        <end position="328"/>
    </location>
</feature>
<feature type="transmembrane region" description="Helical" evidence="1">
    <location>
        <begin position="219"/>
        <end position="237"/>
    </location>
</feature>
<protein>
    <submittedName>
        <fullName evidence="3">Acyltransferase</fullName>
    </submittedName>
</protein>
<reference evidence="3 4" key="1">
    <citation type="submission" date="2020-07" db="EMBL/GenBank/DDBJ databases">
        <authorList>
            <person name="Sun Q."/>
        </authorList>
    </citation>
    <scope>NUCLEOTIDE SEQUENCE [LARGE SCALE GENOMIC DNA]</scope>
    <source>
        <strain evidence="3 4">CGMCC 1.13654</strain>
    </source>
</reference>
<gene>
    <name evidence="3" type="ORF">HZF05_04595</name>
</gene>
<feature type="transmembrane region" description="Helical" evidence="1">
    <location>
        <begin position="79"/>
        <end position="98"/>
    </location>
</feature>
<dbReference type="PANTHER" id="PTHR23028:SF134">
    <property type="entry name" value="PUTATIVE (AFU_ORTHOLOGUE AFUA_4G08520)-RELATED"/>
    <property type="match status" value="1"/>
</dbReference>
<feature type="domain" description="Acyltransferase 3" evidence="2">
    <location>
        <begin position="11"/>
        <end position="328"/>
    </location>
</feature>
<evidence type="ECO:0000256" key="1">
    <source>
        <dbReference type="SAM" id="Phobius"/>
    </source>
</evidence>
<dbReference type="Pfam" id="PF01757">
    <property type="entry name" value="Acyl_transf_3"/>
    <property type="match status" value="1"/>
</dbReference>
<proteinExistence type="predicted"/>
<keyword evidence="1" id="KW-0472">Membrane</keyword>
<name>A0A838L4K0_9SPHN</name>
<dbReference type="EMBL" id="JACEIB010000003">
    <property type="protein sequence ID" value="MBA2933369.1"/>
    <property type="molecule type" value="Genomic_DNA"/>
</dbReference>
<feature type="transmembrane region" description="Helical" evidence="1">
    <location>
        <begin position="137"/>
        <end position="156"/>
    </location>
</feature>
<dbReference type="AlphaFoldDB" id="A0A838L4K0"/>
<dbReference type="Proteomes" id="UP000570166">
    <property type="component" value="Unassembled WGS sequence"/>
</dbReference>
<dbReference type="GO" id="GO:0016747">
    <property type="term" value="F:acyltransferase activity, transferring groups other than amino-acyl groups"/>
    <property type="evidence" value="ECO:0007669"/>
    <property type="project" value="InterPro"/>
</dbReference>
<evidence type="ECO:0000313" key="4">
    <source>
        <dbReference type="Proteomes" id="UP000570166"/>
    </source>
</evidence>
<comment type="caution">
    <text evidence="3">The sequence shown here is derived from an EMBL/GenBank/DDBJ whole genome shotgun (WGS) entry which is preliminary data.</text>
</comment>